<dbReference type="InterPro" id="IPR035907">
    <property type="entry name" value="Hppk_sf"/>
</dbReference>
<evidence type="ECO:0000256" key="2">
    <source>
        <dbReference type="ARBA" id="ARBA00005810"/>
    </source>
</evidence>
<comment type="similarity">
    <text evidence="2">Belongs to the HPPK family.</text>
</comment>
<dbReference type="SUPFAM" id="SSF55083">
    <property type="entry name" value="6-hydroxymethyl-7,8-dihydropterin pyrophosphokinase, HPPK"/>
    <property type="match status" value="1"/>
</dbReference>
<evidence type="ECO:0000256" key="5">
    <source>
        <dbReference type="ARBA" id="ARBA00022679"/>
    </source>
</evidence>
<keyword evidence="5" id="KW-0808">Transferase</keyword>
<dbReference type="EMBL" id="CP143423">
    <property type="protein sequence ID" value="WVX47405.1"/>
    <property type="molecule type" value="Genomic_DNA"/>
</dbReference>
<keyword evidence="8" id="KW-0067">ATP-binding</keyword>
<evidence type="ECO:0000256" key="1">
    <source>
        <dbReference type="ARBA" id="ARBA00005051"/>
    </source>
</evidence>
<gene>
    <name evidence="14" type="ORF">ROLI_004720</name>
</gene>
<evidence type="ECO:0000256" key="8">
    <source>
        <dbReference type="ARBA" id="ARBA00022840"/>
    </source>
</evidence>
<accession>A0ABZ2BN03</accession>
<dbReference type="PANTHER" id="PTHR43071:SF1">
    <property type="entry name" value="2-AMINO-4-HYDROXY-6-HYDROXYMETHYLDIHYDROPTERIDINE PYROPHOSPHOKINASE"/>
    <property type="match status" value="1"/>
</dbReference>
<keyword evidence="6" id="KW-0547">Nucleotide-binding</keyword>
<evidence type="ECO:0000256" key="7">
    <source>
        <dbReference type="ARBA" id="ARBA00022777"/>
    </source>
</evidence>
<dbReference type="PANTHER" id="PTHR43071">
    <property type="entry name" value="2-AMINO-4-HYDROXY-6-HYDROXYMETHYLDIHYDROPTERIDINE PYROPHOSPHOKINASE"/>
    <property type="match status" value="1"/>
</dbReference>
<name>A0ABZ2BN03_9RHOB</name>
<feature type="domain" description="7,8-dihydro-6-hydroxymethylpterin-pyrophosphokinase" evidence="13">
    <location>
        <begin position="102"/>
        <end position="113"/>
    </location>
</feature>
<protein>
    <recommendedName>
        <fullName evidence="4">2-amino-4-hydroxy-6-hydroxymethyldihydropteridine pyrophosphokinase</fullName>
        <ecNumber evidence="3">2.7.6.3</ecNumber>
    </recommendedName>
    <alternativeName>
        <fullName evidence="11">6-hydroxymethyl-7,8-dihydropterin pyrophosphokinase</fullName>
    </alternativeName>
    <alternativeName>
        <fullName evidence="12">7,8-dihydro-6-hydroxymethylpterin-pyrophosphokinase</fullName>
    </alternativeName>
</protein>
<evidence type="ECO:0000256" key="12">
    <source>
        <dbReference type="ARBA" id="ARBA00033413"/>
    </source>
</evidence>
<evidence type="ECO:0000256" key="6">
    <source>
        <dbReference type="ARBA" id="ARBA00022741"/>
    </source>
</evidence>
<evidence type="ECO:0000256" key="11">
    <source>
        <dbReference type="ARBA" id="ARBA00029766"/>
    </source>
</evidence>
<comment type="function">
    <text evidence="10">Catalyzes the transfer of pyrophosphate from adenosine triphosphate (ATP) to 6-hydroxymethyl-7,8-dihydropterin, an enzymatic step in folate biosynthesis pathway.</text>
</comment>
<evidence type="ECO:0000256" key="4">
    <source>
        <dbReference type="ARBA" id="ARBA00016218"/>
    </source>
</evidence>
<keyword evidence="7" id="KW-0418">Kinase</keyword>
<evidence type="ECO:0000256" key="10">
    <source>
        <dbReference type="ARBA" id="ARBA00029409"/>
    </source>
</evidence>
<keyword evidence="9" id="KW-0289">Folate biosynthesis</keyword>
<dbReference type="NCBIfam" id="TIGR01498">
    <property type="entry name" value="folK"/>
    <property type="match status" value="1"/>
</dbReference>
<evidence type="ECO:0000259" key="13">
    <source>
        <dbReference type="PROSITE" id="PS00794"/>
    </source>
</evidence>
<dbReference type="PROSITE" id="PS00794">
    <property type="entry name" value="HPPK"/>
    <property type="match status" value="1"/>
</dbReference>
<dbReference type="Gene3D" id="3.30.70.560">
    <property type="entry name" value="7,8-Dihydro-6-hydroxymethylpterin-pyrophosphokinase HPPK"/>
    <property type="match status" value="1"/>
</dbReference>
<evidence type="ECO:0000313" key="15">
    <source>
        <dbReference type="Proteomes" id="UP001318682"/>
    </source>
</evidence>
<organism evidence="14 15">
    <name type="scientific">Roseobacter fucihabitans</name>
    <dbReference type="NCBI Taxonomy" id="1537242"/>
    <lineage>
        <taxon>Bacteria</taxon>
        <taxon>Pseudomonadati</taxon>
        <taxon>Pseudomonadota</taxon>
        <taxon>Alphaproteobacteria</taxon>
        <taxon>Rhodobacterales</taxon>
        <taxon>Roseobacteraceae</taxon>
        <taxon>Roseobacter</taxon>
    </lineage>
</organism>
<dbReference type="CDD" id="cd00483">
    <property type="entry name" value="HPPK"/>
    <property type="match status" value="1"/>
</dbReference>
<evidence type="ECO:0000256" key="3">
    <source>
        <dbReference type="ARBA" id="ARBA00013253"/>
    </source>
</evidence>
<evidence type="ECO:0000256" key="9">
    <source>
        <dbReference type="ARBA" id="ARBA00022909"/>
    </source>
</evidence>
<keyword evidence="15" id="KW-1185">Reference proteome</keyword>
<evidence type="ECO:0000313" key="14">
    <source>
        <dbReference type="EMBL" id="WVX47405.1"/>
    </source>
</evidence>
<dbReference type="Proteomes" id="UP001318682">
    <property type="component" value="Chromosome"/>
</dbReference>
<dbReference type="InterPro" id="IPR000550">
    <property type="entry name" value="Hppk"/>
</dbReference>
<dbReference type="EC" id="2.7.6.3" evidence="3"/>
<proteinExistence type="inferred from homology"/>
<reference evidence="15" key="1">
    <citation type="submission" date="2024-01" db="EMBL/GenBank/DDBJ databases">
        <title>Roseobacter fucihabitans sp. nov., isolated from the brown alga Fucus spiralis.</title>
        <authorList>
            <person name="Hahnke S."/>
            <person name="Berger M."/>
            <person name="Schlingloff A."/>
            <person name="Athale I."/>
            <person name="Neumann-Schaal M."/>
            <person name="Adenaya A."/>
            <person name="Poehlein A."/>
            <person name="Daniel R."/>
            <person name="Pertersen J."/>
            <person name="Brinkhoff T."/>
        </authorList>
    </citation>
    <scope>NUCLEOTIDE SEQUENCE [LARGE SCALE GENOMIC DNA]</scope>
    <source>
        <strain evidence="15">B14</strain>
    </source>
</reference>
<dbReference type="RefSeq" id="WP_316247410.1">
    <property type="nucleotide sequence ID" value="NZ_CP143423.1"/>
</dbReference>
<sequence length="204" mass="21792">MGKASEISPQIRSVALIALGSNQPSAKGDAGAAVQMGVQFLVEKYKAIRAVSPFYRTPAFPSGSGPDFVNAVVAIETADAPEKVIATLHGIEEKMGRTREIRWGPRILDLDLIALGGHVLPDRATHAVWRDLSLEEQMQRAPDRLILPHPRVQDRAFVLVPLANVAPDWVHPVLGQSVAKMLAALPAGAKEEVVALSSDSSGIS</sequence>
<comment type="pathway">
    <text evidence="1">Cofactor biosynthesis; tetrahydrofolate biosynthesis; 2-amino-4-hydroxy-6-hydroxymethyl-7,8-dihydropteridine diphosphate from 7,8-dihydroneopterin triphosphate: step 4/4.</text>
</comment>
<dbReference type="Pfam" id="PF01288">
    <property type="entry name" value="HPPK"/>
    <property type="match status" value="1"/>
</dbReference>